<feature type="compositionally biased region" description="Low complexity" evidence="1">
    <location>
        <begin position="647"/>
        <end position="657"/>
    </location>
</feature>
<dbReference type="eggNOG" id="ENOG502S12Q">
    <property type="taxonomic scope" value="Eukaryota"/>
</dbReference>
<dbReference type="AlphaFoldDB" id="D8Q9L4"/>
<reference evidence="2 3" key="1">
    <citation type="journal article" date="2010" name="Nat. Biotechnol.">
        <title>Genome sequence of the model mushroom Schizophyllum commune.</title>
        <authorList>
            <person name="Ohm R.A."/>
            <person name="de Jong J.F."/>
            <person name="Lugones L.G."/>
            <person name="Aerts A."/>
            <person name="Kothe E."/>
            <person name="Stajich J.E."/>
            <person name="de Vries R.P."/>
            <person name="Record E."/>
            <person name="Levasseur A."/>
            <person name="Baker S.E."/>
            <person name="Bartholomew K.A."/>
            <person name="Coutinho P.M."/>
            <person name="Erdmann S."/>
            <person name="Fowler T.J."/>
            <person name="Gathman A.C."/>
            <person name="Lombard V."/>
            <person name="Henrissat B."/>
            <person name="Knabe N."/>
            <person name="Kuees U."/>
            <person name="Lilly W.W."/>
            <person name="Lindquist E."/>
            <person name="Lucas S."/>
            <person name="Magnuson J.K."/>
            <person name="Piumi F."/>
            <person name="Raudaskoski M."/>
            <person name="Salamov A."/>
            <person name="Schmutz J."/>
            <person name="Schwarze F.W.M.R."/>
            <person name="vanKuyk P.A."/>
            <person name="Horton J.S."/>
            <person name="Grigoriev I.V."/>
            <person name="Woesten H.A.B."/>
        </authorList>
    </citation>
    <scope>NUCLEOTIDE SEQUENCE [LARGE SCALE GENOMIC DNA]</scope>
    <source>
        <strain evidence="3">H4-8 / FGSC 9210</strain>
    </source>
</reference>
<feature type="compositionally biased region" description="Polar residues" evidence="1">
    <location>
        <begin position="863"/>
        <end position="876"/>
    </location>
</feature>
<dbReference type="HOGENOM" id="CLU_013292_0_0_1"/>
<organism evidence="3">
    <name type="scientific">Schizophyllum commune (strain H4-8 / FGSC 9210)</name>
    <name type="common">Split gill fungus</name>
    <dbReference type="NCBI Taxonomy" id="578458"/>
    <lineage>
        <taxon>Eukaryota</taxon>
        <taxon>Fungi</taxon>
        <taxon>Dikarya</taxon>
        <taxon>Basidiomycota</taxon>
        <taxon>Agaricomycotina</taxon>
        <taxon>Agaricomycetes</taxon>
        <taxon>Agaricomycetidae</taxon>
        <taxon>Agaricales</taxon>
        <taxon>Schizophyllaceae</taxon>
        <taxon>Schizophyllum</taxon>
    </lineage>
</organism>
<feature type="compositionally biased region" description="Polar residues" evidence="1">
    <location>
        <begin position="740"/>
        <end position="757"/>
    </location>
</feature>
<feature type="region of interest" description="Disordered" evidence="1">
    <location>
        <begin position="499"/>
        <end position="566"/>
    </location>
</feature>
<feature type="compositionally biased region" description="Gly residues" evidence="1">
    <location>
        <begin position="469"/>
        <end position="486"/>
    </location>
</feature>
<evidence type="ECO:0000256" key="1">
    <source>
        <dbReference type="SAM" id="MobiDB-lite"/>
    </source>
</evidence>
<feature type="compositionally biased region" description="Low complexity" evidence="1">
    <location>
        <begin position="938"/>
        <end position="949"/>
    </location>
</feature>
<feature type="region of interest" description="Disordered" evidence="1">
    <location>
        <begin position="467"/>
        <end position="487"/>
    </location>
</feature>
<feature type="compositionally biased region" description="Pro residues" evidence="1">
    <location>
        <begin position="637"/>
        <end position="646"/>
    </location>
</feature>
<dbReference type="VEuPathDB" id="FungiDB:SCHCODRAFT_02679410"/>
<evidence type="ECO:0000313" key="2">
    <source>
        <dbReference type="EMBL" id="EFI95246.1"/>
    </source>
</evidence>
<dbReference type="Proteomes" id="UP000007431">
    <property type="component" value="Unassembled WGS sequence"/>
</dbReference>
<dbReference type="CDD" id="cd11576">
    <property type="entry name" value="GH99_GH71_like_2"/>
    <property type="match status" value="1"/>
</dbReference>
<feature type="compositionally biased region" description="Low complexity" evidence="1">
    <location>
        <begin position="957"/>
        <end position="966"/>
    </location>
</feature>
<feature type="compositionally biased region" description="Polar residues" evidence="1">
    <location>
        <begin position="529"/>
        <end position="540"/>
    </location>
</feature>
<protein>
    <recommendedName>
        <fullName evidence="4">Xylosidase/arabinosidase</fullName>
    </recommendedName>
</protein>
<feature type="region of interest" description="Disordered" evidence="1">
    <location>
        <begin position="592"/>
        <end position="968"/>
    </location>
</feature>
<dbReference type="InParanoid" id="D8Q9L4"/>
<feature type="compositionally biased region" description="Low complexity" evidence="1">
    <location>
        <begin position="834"/>
        <end position="859"/>
    </location>
</feature>
<feature type="compositionally biased region" description="Low complexity" evidence="1">
    <location>
        <begin position="885"/>
        <end position="894"/>
    </location>
</feature>
<gene>
    <name evidence="2" type="ORF">SCHCODRAFT_82720</name>
</gene>
<evidence type="ECO:0008006" key="4">
    <source>
        <dbReference type="Google" id="ProtNLM"/>
    </source>
</evidence>
<dbReference type="Gene3D" id="3.20.20.80">
    <property type="entry name" value="Glycosidases"/>
    <property type="match status" value="1"/>
</dbReference>
<sequence length="1004" mass="108493">MFDDDRRWENFEKARLYLTRTHPGTIKDKFMVGYQGWFTCAGDGEPVHRGHHGWLHWFNYPIPHGGRPNTDLWPEVSEYSPEELYPAPGLHFSNGEQAKLFSSRHPRTVQRHFHWMAEHGVDGVFLQRFASHCAEGKEDLRRMRDEITIRVREAAEKEGRVFSIMYDVTGMAPDRIEGIIKHDWAHLVHDLNILESPNYLRDRERPVVALWGFGFDGGKFDPNTVRDISHWLRHFTPGGAYLFGGVPTCWRTADNDGDRNPDFLKIFLNEFDAISPWLVGRFRTEEDATRFAENRMKDDVTLINETNEEFAKHGVDRKIDYVPVVWPGFSGLNLSEGKWQLNMVKRNGGRFLWQQIVNAKRLGVRILYGAMWDEYDEGTAFLPVVEKSRNLPKTEDDKFQFLALDADGYDLPSDWYMRIAGFAAEALRSERMVHDSFPVKELQDYWAGRPRYESPAKRRETLDMIEGAGASGSGFGGGGGGSGGGQSYEEWLAANKEVKDEAPPPPYTLEAEDEPAGAGSAETIVPQPGTATQGASNASFPQVAPATTRPSASPPPSVPAATRPLQADPVSASINALADDLARQDLAGASAYYNSAPAPPLSTSPQPNMPPRPSMSPQPSLPPRPSTSPRPTSSTSPRPPAPPMHPAHPGSASILPRPQGPYQPPPSHPARPANTTRPTPPLASRPSASALRPHPTSASRPPPPPVVRHDSRPGSSHQPDLPARPGGHRPPPVSVYPGSPTHSTFAVQGSSSHSLPTSPHAIPIFTPPVMPHSPGSRPSSPYHSGSSSFQASSPYQAASSPYQSSSSSYQPSLSSYPSSPYQPGYMNNPPPASPAFGAAGSSYPGSSSTSTYPGASTYPGQEAGSSQYPSLGSTSQYPGGPAPYGGPSAPPAGYGHTGGSSYPGMQPTPPGGSSYPGGPSGSSQPELPYVPYRHHHAAASPSPANVPAAPGTPAPPQAQQSTPGGSNYVNYALDAVDKFGGRKARDRVDSVMTTGSKLLGRFTK</sequence>
<keyword evidence="3" id="KW-1185">Reference proteome</keyword>
<accession>D8Q9L4</accession>
<dbReference type="EMBL" id="GL377308">
    <property type="protein sequence ID" value="EFI95246.1"/>
    <property type="molecule type" value="Genomic_DNA"/>
</dbReference>
<dbReference type="STRING" id="578458.D8Q9L4"/>
<name>D8Q9L4_SCHCM</name>
<proteinExistence type="predicted"/>
<dbReference type="OMA" id="EGKWGWN"/>
<feature type="compositionally biased region" description="Low complexity" evidence="1">
    <location>
        <begin position="772"/>
        <end position="822"/>
    </location>
</feature>
<feature type="compositionally biased region" description="Pro residues" evidence="1">
    <location>
        <begin position="658"/>
        <end position="669"/>
    </location>
</feature>
<evidence type="ECO:0000313" key="3">
    <source>
        <dbReference type="Proteomes" id="UP000007431"/>
    </source>
</evidence>
<feature type="compositionally biased region" description="Pro residues" evidence="1">
    <location>
        <begin position="597"/>
        <end position="628"/>
    </location>
</feature>